<dbReference type="InterPro" id="IPR032710">
    <property type="entry name" value="NTF2-like_dom_sf"/>
</dbReference>
<dbReference type="Pfam" id="PF04280">
    <property type="entry name" value="Tim44"/>
    <property type="match status" value="1"/>
</dbReference>
<dbReference type="PIRSF" id="PIRSF031890">
    <property type="entry name" value="UCP031890_transporter_Tim44"/>
    <property type="match status" value="1"/>
</dbReference>
<dbReference type="SMART" id="SM00978">
    <property type="entry name" value="Tim44"/>
    <property type="match status" value="1"/>
</dbReference>
<keyword evidence="3" id="KW-0809">Transit peptide</keyword>
<dbReference type="PANTHER" id="PTHR10721:SF1">
    <property type="entry name" value="MITOCHONDRIAL IMPORT INNER MEMBRANE TRANSLOCASE SUBUNIT TIM44"/>
    <property type="match status" value="1"/>
</dbReference>
<comment type="subcellular location">
    <subcellularLocation>
        <location evidence="1">Membrane</location>
    </subcellularLocation>
</comment>
<accession>A0A143DCW5</accession>
<dbReference type="SUPFAM" id="SSF54427">
    <property type="entry name" value="NTF2-like"/>
    <property type="match status" value="1"/>
</dbReference>
<dbReference type="EMBL" id="CP014525">
    <property type="protein sequence ID" value="AMW34439.1"/>
    <property type="molecule type" value="Genomic_DNA"/>
</dbReference>
<gene>
    <name evidence="8" type="ORF">AY555_03710</name>
</gene>
<proteinExistence type="inferred from homology"/>
<evidence type="ECO:0000256" key="3">
    <source>
        <dbReference type="ARBA" id="ARBA00022946"/>
    </source>
</evidence>
<reference evidence="8 9" key="1">
    <citation type="submission" date="2016-02" db="EMBL/GenBank/DDBJ databases">
        <title>Complete Genome of H5569, the type strain of the newly described species Haematospirillium jordaniae.</title>
        <authorList>
            <person name="Nicholson A.C."/>
            <person name="Humrighouse B.W."/>
            <person name="Loparov V."/>
            <person name="McQuiston J.R."/>
        </authorList>
    </citation>
    <scope>NUCLEOTIDE SEQUENCE [LARGE SCALE GENOMIC DNA]</scope>
    <source>
        <strain evidence="8 9">H5569</strain>
    </source>
</reference>
<evidence type="ECO:0000259" key="7">
    <source>
        <dbReference type="SMART" id="SM00978"/>
    </source>
</evidence>
<keyword evidence="6" id="KW-1133">Transmembrane helix</keyword>
<evidence type="ECO:0000313" key="9">
    <source>
        <dbReference type="Proteomes" id="UP000076066"/>
    </source>
</evidence>
<keyword evidence="4 6" id="KW-0472">Membrane</keyword>
<dbReference type="Proteomes" id="UP000076066">
    <property type="component" value="Chromosome"/>
</dbReference>
<evidence type="ECO:0000256" key="6">
    <source>
        <dbReference type="SAM" id="Phobius"/>
    </source>
</evidence>
<dbReference type="GO" id="GO:0016020">
    <property type="term" value="C:membrane"/>
    <property type="evidence" value="ECO:0007669"/>
    <property type="project" value="UniProtKB-SubCell"/>
</dbReference>
<feature type="domain" description="Tim44-like" evidence="7">
    <location>
        <begin position="70"/>
        <end position="216"/>
    </location>
</feature>
<protein>
    <recommendedName>
        <fullName evidence="7">Tim44-like domain-containing protein</fullName>
    </recommendedName>
</protein>
<dbReference type="RefSeq" id="WP_066133626.1">
    <property type="nucleotide sequence ID" value="NZ_CP014525.1"/>
</dbReference>
<feature type="compositionally biased region" description="Basic and acidic residues" evidence="5">
    <location>
        <begin position="33"/>
        <end position="46"/>
    </location>
</feature>
<dbReference type="PANTHER" id="PTHR10721">
    <property type="entry name" value="MITOCHONDRIAL IMPORT INNER MEMBRANE TRANSLOCASE SUBUNIT TIM44"/>
    <property type="match status" value="1"/>
</dbReference>
<dbReference type="InterPro" id="IPR016985">
    <property type="entry name" value="UCP031890_Tim44-rel"/>
</dbReference>
<dbReference type="GO" id="GO:0051087">
    <property type="term" value="F:protein-folding chaperone binding"/>
    <property type="evidence" value="ECO:0007669"/>
    <property type="project" value="TreeGrafter"/>
</dbReference>
<dbReference type="GO" id="GO:0030150">
    <property type="term" value="P:protein import into mitochondrial matrix"/>
    <property type="evidence" value="ECO:0007669"/>
    <property type="project" value="TreeGrafter"/>
</dbReference>
<evidence type="ECO:0000256" key="1">
    <source>
        <dbReference type="ARBA" id="ARBA00004370"/>
    </source>
</evidence>
<feature type="transmembrane region" description="Helical" evidence="6">
    <location>
        <begin position="6"/>
        <end position="24"/>
    </location>
</feature>
<evidence type="ECO:0000256" key="5">
    <source>
        <dbReference type="SAM" id="MobiDB-lite"/>
    </source>
</evidence>
<evidence type="ECO:0000256" key="2">
    <source>
        <dbReference type="ARBA" id="ARBA00009597"/>
    </source>
</evidence>
<dbReference type="OrthoDB" id="9798618at2"/>
<keyword evidence="6" id="KW-0812">Transmembrane</keyword>
<evidence type="ECO:0000313" key="8">
    <source>
        <dbReference type="EMBL" id="AMW34439.1"/>
    </source>
</evidence>
<dbReference type="InterPro" id="IPR007379">
    <property type="entry name" value="Tim44-like_dom"/>
</dbReference>
<dbReference type="KEGG" id="hjo:AY555_03710"/>
<dbReference type="InterPro" id="IPR039544">
    <property type="entry name" value="Tim44-like"/>
</dbReference>
<comment type="similarity">
    <text evidence="2">Belongs to the Tim44 family.</text>
</comment>
<feature type="region of interest" description="Disordered" evidence="5">
    <location>
        <begin position="33"/>
        <end position="52"/>
    </location>
</feature>
<dbReference type="NCBIfam" id="NF033779">
    <property type="entry name" value="Tim44_TimA_adap"/>
    <property type="match status" value="1"/>
</dbReference>
<keyword evidence="9" id="KW-1185">Reference proteome</keyword>
<name>A0A143DCW5_9PROT</name>
<evidence type="ECO:0000256" key="4">
    <source>
        <dbReference type="ARBA" id="ARBA00023136"/>
    </source>
</evidence>
<sequence>MNQGIAFIDIIFLALVAGFLILRLRSVLGQKNGNERPRDLHGRTLDQDTGDNVIPLPGRYDSDISDESLSVPGLVDVMKADPSFVPEEFLGGARRAFEMVIEAFARGDRETLRFLLAEDVYRSFEGEIQTRESKNLFLETGLEFIRSISFIKAELAKDVVLVSVRFVSEQISVTRDSEGRIVEGDPNETVVITDDWTFMRDPRSDDPNWKLVSTAAPSA</sequence>
<dbReference type="AlphaFoldDB" id="A0A143DCW5"/>
<dbReference type="STRING" id="1549855.AY555_03710"/>
<dbReference type="GeneID" id="53316254"/>
<dbReference type="Gene3D" id="3.10.450.240">
    <property type="match status" value="1"/>
</dbReference>
<organism evidence="8 9">
    <name type="scientific">Haematospirillum jordaniae</name>
    <dbReference type="NCBI Taxonomy" id="1549855"/>
    <lineage>
        <taxon>Bacteria</taxon>
        <taxon>Pseudomonadati</taxon>
        <taxon>Pseudomonadota</taxon>
        <taxon>Alphaproteobacteria</taxon>
        <taxon>Rhodospirillales</taxon>
        <taxon>Novispirillaceae</taxon>
        <taxon>Haematospirillum</taxon>
    </lineage>
</organism>